<gene>
    <name evidence="1" type="ORF">FNH09_42430</name>
</gene>
<evidence type="ECO:0000313" key="2">
    <source>
        <dbReference type="Proteomes" id="UP000325849"/>
    </source>
</evidence>
<dbReference type="Proteomes" id="UP000325849">
    <property type="component" value="Unassembled WGS sequence"/>
</dbReference>
<evidence type="ECO:0000313" key="1">
    <source>
        <dbReference type="EMBL" id="MPY37630.1"/>
    </source>
</evidence>
<dbReference type="Pfam" id="PF19741">
    <property type="entry name" value="DUF6230"/>
    <property type="match status" value="1"/>
</dbReference>
<dbReference type="OrthoDB" id="4238587at2"/>
<proteinExistence type="predicted"/>
<dbReference type="EMBL" id="VJZD01000338">
    <property type="protein sequence ID" value="MPY37630.1"/>
    <property type="molecule type" value="Genomic_DNA"/>
</dbReference>
<sequence>MSHGFGRTRWRRFAMVLLPSVGVCTALGIAMAQGALAASFLISGQRFQVTADKLTVRGLSIYPMVDVSKKHELVPVLVTGFRHAEISGLCQAAELDLPVVGTHTLTLTGSDERPTEATNMFLDTTFEAAGQANFRNIDIGIAQGEITKGPVDPGDRSSRFFDPSGFGQQASSATLTDVSVTSVALSAATFDVPGLRVRFDRGHRDCP</sequence>
<comment type="caution">
    <text evidence="1">The sequence shown here is derived from an EMBL/GenBank/DDBJ whole genome shotgun (WGS) entry which is preliminary data.</text>
</comment>
<dbReference type="RefSeq" id="WP_152895196.1">
    <property type="nucleotide sequence ID" value="NZ_JBHJTU010000047.1"/>
</dbReference>
<keyword evidence="2" id="KW-1185">Reference proteome</keyword>
<organism evidence="1 2">
    <name type="scientific">Streptomyces adustus</name>
    <dbReference type="NCBI Taxonomy" id="1609272"/>
    <lineage>
        <taxon>Bacteria</taxon>
        <taxon>Bacillati</taxon>
        <taxon>Actinomycetota</taxon>
        <taxon>Actinomycetes</taxon>
        <taxon>Kitasatosporales</taxon>
        <taxon>Streptomycetaceae</taxon>
        <taxon>Streptomyces</taxon>
    </lineage>
</organism>
<name>A0A5N8VQR3_9ACTN</name>
<dbReference type="InterPro" id="IPR046198">
    <property type="entry name" value="DUF6230"/>
</dbReference>
<dbReference type="AlphaFoldDB" id="A0A5N8VQR3"/>
<protein>
    <submittedName>
        <fullName evidence="1">Cholesterol esterase</fullName>
    </submittedName>
</protein>
<accession>A0A5N8VQR3</accession>
<reference evidence="1 2" key="1">
    <citation type="submission" date="2019-07" db="EMBL/GenBank/DDBJ databases">
        <title>New species of Amycolatopsis and Streptomyces.</title>
        <authorList>
            <person name="Duangmal K."/>
            <person name="Teo W.F.A."/>
            <person name="Lipun K."/>
        </authorList>
    </citation>
    <scope>NUCLEOTIDE SEQUENCE [LARGE SCALE GENOMIC DNA]</scope>
    <source>
        <strain evidence="1 2">NBRC 109810</strain>
    </source>
</reference>